<keyword evidence="2" id="KW-1185">Reference proteome</keyword>
<dbReference type="InterPro" id="IPR037401">
    <property type="entry name" value="SnoaL-like"/>
</dbReference>
<evidence type="ECO:0000313" key="1">
    <source>
        <dbReference type="EMBL" id="AWB93585.1"/>
    </source>
</evidence>
<reference evidence="2" key="1">
    <citation type="submission" date="2018-01" db="EMBL/GenBank/DDBJ databases">
        <authorList>
            <person name="Li J."/>
        </authorList>
    </citation>
    <scope>NUCLEOTIDE SEQUENCE [LARGE SCALE GENOMIC DNA]</scope>
    <source>
        <strain evidence="2">592</strain>
    </source>
</reference>
<evidence type="ECO:0000313" key="2">
    <source>
        <dbReference type="Proteomes" id="UP000244384"/>
    </source>
</evidence>
<dbReference type="EMBL" id="CP026952">
    <property type="protein sequence ID" value="AWB93585.1"/>
    <property type="molecule type" value="Genomic_DNA"/>
</dbReference>
<dbReference type="SUPFAM" id="SSF54427">
    <property type="entry name" value="NTF2-like"/>
    <property type="match status" value="1"/>
</dbReference>
<dbReference type="InterPro" id="IPR032710">
    <property type="entry name" value="NTF2-like_dom_sf"/>
</dbReference>
<accession>A0A2S0WQE7</accession>
<accession>A0A5F2EVP2</accession>
<proteinExistence type="predicted"/>
<name>A0A2S0WQE7_9ACTN</name>
<dbReference type="Proteomes" id="UP000244384">
    <property type="component" value="Chromosome"/>
</dbReference>
<dbReference type="Gene3D" id="3.10.450.50">
    <property type="match status" value="1"/>
</dbReference>
<protein>
    <submittedName>
        <fullName evidence="1">DUF4440 domain-containing protein</fullName>
    </submittedName>
</protein>
<dbReference type="AlphaFoldDB" id="A0A2S0WQE7"/>
<dbReference type="RefSeq" id="WP_108580087.1">
    <property type="nucleotide sequence ID" value="NZ_CP026952.1"/>
</dbReference>
<dbReference type="PANTHER" id="PTHR34957:SF1">
    <property type="entry name" value="NUCLEAR TRANSPORT FACTOR 2 (NTF2) FAMILY PROTEIN"/>
    <property type="match status" value="1"/>
</dbReference>
<organism evidence="1 2">
    <name type="scientific">Aeromicrobium chenweiae</name>
    <dbReference type="NCBI Taxonomy" id="2079793"/>
    <lineage>
        <taxon>Bacteria</taxon>
        <taxon>Bacillati</taxon>
        <taxon>Actinomycetota</taxon>
        <taxon>Actinomycetes</taxon>
        <taxon>Propionibacteriales</taxon>
        <taxon>Nocardioidaceae</taxon>
        <taxon>Aeromicrobium</taxon>
    </lineage>
</organism>
<dbReference type="PANTHER" id="PTHR34957">
    <property type="entry name" value="NUCLEAR TRANSPORT FACTOR 2 (NTF2) FAMILY PROTEIN"/>
    <property type="match status" value="1"/>
</dbReference>
<sequence>MSETALAVHRAFYDAVETGDADLMATLWVDHPRVSCVHPGAVPLRGTGAVLRSWTVLMANVSYIQFFLTDIDVTTFPLGDDEPTMAVIVCTENILSGEGMSSPDAFAGGKALCTSILVRDPSGGRTAGDWKFWSRHASPIADLGTEDR</sequence>
<dbReference type="OrthoDB" id="9786718at2"/>
<dbReference type="KEGG" id="aez:C3E78_15970"/>
<dbReference type="Pfam" id="PF13474">
    <property type="entry name" value="SnoaL_3"/>
    <property type="match status" value="1"/>
</dbReference>
<gene>
    <name evidence="1" type="ORF">C3E78_15970</name>
</gene>